<proteinExistence type="predicted"/>
<keyword evidence="2" id="KW-1185">Reference proteome</keyword>
<dbReference type="Gramene" id="EOX92123">
    <property type="protein sequence ID" value="EOX92123"/>
    <property type="gene ID" value="TCM_001119"/>
</dbReference>
<accession>A0A061DQA8</accession>
<dbReference type="HOGENOM" id="CLU_2502435_0_0_1"/>
<organism evidence="1 2">
    <name type="scientific">Theobroma cacao</name>
    <name type="common">Cacao</name>
    <name type="synonym">Cocoa</name>
    <dbReference type="NCBI Taxonomy" id="3641"/>
    <lineage>
        <taxon>Eukaryota</taxon>
        <taxon>Viridiplantae</taxon>
        <taxon>Streptophyta</taxon>
        <taxon>Embryophyta</taxon>
        <taxon>Tracheophyta</taxon>
        <taxon>Spermatophyta</taxon>
        <taxon>Magnoliopsida</taxon>
        <taxon>eudicotyledons</taxon>
        <taxon>Gunneridae</taxon>
        <taxon>Pentapetalae</taxon>
        <taxon>rosids</taxon>
        <taxon>malvids</taxon>
        <taxon>Malvales</taxon>
        <taxon>Malvaceae</taxon>
        <taxon>Byttnerioideae</taxon>
        <taxon>Theobroma</taxon>
    </lineage>
</organism>
<protein>
    <submittedName>
        <fullName evidence="1">Uncharacterized protein</fullName>
    </submittedName>
</protein>
<sequence length="86" mass="10036">MEGWKTEIEKILQIITKGDLFFTRIEGGTENLSQYSLMRYNYSDFNQKATLKLNWGTKERGSRFKSCCALHGCDGTKFTRSPQLWM</sequence>
<dbReference type="Proteomes" id="UP000026915">
    <property type="component" value="Chromosome 1"/>
</dbReference>
<dbReference type="AlphaFoldDB" id="A0A061DQA8"/>
<evidence type="ECO:0000313" key="2">
    <source>
        <dbReference type="Proteomes" id="UP000026915"/>
    </source>
</evidence>
<dbReference type="EMBL" id="CM001879">
    <property type="protein sequence ID" value="EOX92123.1"/>
    <property type="molecule type" value="Genomic_DNA"/>
</dbReference>
<name>A0A061DQA8_THECC</name>
<dbReference type="InParanoid" id="A0A061DQA8"/>
<gene>
    <name evidence="1" type="ORF">TCM_001119</name>
</gene>
<evidence type="ECO:0000313" key="1">
    <source>
        <dbReference type="EMBL" id="EOX92123.1"/>
    </source>
</evidence>
<reference evidence="1 2" key="1">
    <citation type="journal article" date="2013" name="Genome Biol.">
        <title>The genome sequence of the most widely cultivated cacao type and its use to identify candidate genes regulating pod color.</title>
        <authorList>
            <person name="Motamayor J.C."/>
            <person name="Mockaitis K."/>
            <person name="Schmutz J."/>
            <person name="Haiminen N."/>
            <person name="Iii D.L."/>
            <person name="Cornejo O."/>
            <person name="Findley S.D."/>
            <person name="Zheng P."/>
            <person name="Utro F."/>
            <person name="Royaert S."/>
            <person name="Saski C."/>
            <person name="Jenkins J."/>
            <person name="Podicheti R."/>
            <person name="Zhao M."/>
            <person name="Scheffler B.E."/>
            <person name="Stack J.C."/>
            <person name="Feltus F.A."/>
            <person name="Mustiga G.M."/>
            <person name="Amores F."/>
            <person name="Phillips W."/>
            <person name="Marelli J.P."/>
            <person name="May G.D."/>
            <person name="Shapiro H."/>
            <person name="Ma J."/>
            <person name="Bustamante C.D."/>
            <person name="Schnell R.J."/>
            <person name="Main D."/>
            <person name="Gilbert D."/>
            <person name="Parida L."/>
            <person name="Kuhn D.N."/>
        </authorList>
    </citation>
    <scope>NUCLEOTIDE SEQUENCE [LARGE SCALE GENOMIC DNA]</scope>
    <source>
        <strain evidence="2">cv. Matina 1-6</strain>
    </source>
</reference>